<feature type="region of interest" description="Disordered" evidence="1">
    <location>
        <begin position="516"/>
        <end position="566"/>
    </location>
</feature>
<dbReference type="EMBL" id="JAQQBS010000004">
    <property type="protein sequence ID" value="KAK0169854.1"/>
    <property type="molecule type" value="Genomic_DNA"/>
</dbReference>
<evidence type="ECO:0000313" key="3">
    <source>
        <dbReference type="EMBL" id="KAK0169854.1"/>
    </source>
</evidence>
<dbReference type="Proteomes" id="UP001168990">
    <property type="component" value="Unassembled WGS sequence"/>
</dbReference>
<reference evidence="3" key="1">
    <citation type="journal article" date="2023" name="bioRxiv">
        <title>Scaffold-level genome assemblies of two parasitoid biocontrol wasps reveal the parthenogenesis mechanism and an associated novel virus.</title>
        <authorList>
            <person name="Inwood S."/>
            <person name="Skelly J."/>
            <person name="Guhlin J."/>
            <person name="Harrop T."/>
            <person name="Goldson S."/>
            <person name="Dearden P."/>
        </authorList>
    </citation>
    <scope>NUCLEOTIDE SEQUENCE</scope>
    <source>
        <strain evidence="3">Irish</strain>
        <tissue evidence="3">Whole body</tissue>
    </source>
</reference>
<comment type="caution">
    <text evidence="3">The sequence shown here is derived from an EMBL/GenBank/DDBJ whole genome shotgun (WGS) entry which is preliminary data.</text>
</comment>
<evidence type="ECO:0000256" key="1">
    <source>
        <dbReference type="SAM" id="MobiDB-lite"/>
    </source>
</evidence>
<sequence>MRMLIVRLIFLLFSHGVYSSAQYSNESDVNSIKSDNRTLLSIPMTFINTTESSKVLGDNRVNIQNQISRDLNVINKTLSDTDSFVSLNNTSDNFNVSDHNDTYTQNKNNTIVTSINYPNAAVGSLEKYSINTPTTHGTIIAMKMNTENNTDYSNKLVNVSDVKTHSSQLANDTKGSDKLKENSKNFNSSFHTTWKKRHVDQSATRILGQTSYEKNPSVHSENIKNVLYLKSVNITHDNGEVENLICTKLEIIPENYRRSIIRKIDRFMKKTLAKLKINHPRNGDNNNNNNEEKQDHNDNNNDDDYDDDDDDDDEDEYEDDDDDDCGCGCRRRRRCCRCRKCKRRKCPSCEKIVTPPPESGRRSGATFPINFESSEVIETTTPLETESPVTITSTIPTLRTSSTTSLQFITTSPTPTPSTTTTPSTTQYSTTSTTPTPSTTQYPTTSSSTTTTTTTKATTIPSTTQHPTTSSTSTTSTTTTTTTATTIPTTITTTTPTTTGITTAELLATKKRNIKRKKCTKKKRRKEELKLLNNANGNSTLDNDKEFNSSQPNRVPFSGLFENQYE</sequence>
<feature type="region of interest" description="Disordered" evidence="1">
    <location>
        <begin position="405"/>
        <end position="482"/>
    </location>
</feature>
<feature type="signal peptide" evidence="2">
    <location>
        <begin position="1"/>
        <end position="19"/>
    </location>
</feature>
<feature type="compositionally biased region" description="Basic and acidic residues" evidence="1">
    <location>
        <begin position="174"/>
        <end position="183"/>
    </location>
</feature>
<evidence type="ECO:0000256" key="2">
    <source>
        <dbReference type="SAM" id="SignalP"/>
    </source>
</evidence>
<accession>A0AA39KQB8</accession>
<organism evidence="3 4">
    <name type="scientific">Microctonus aethiopoides</name>
    <dbReference type="NCBI Taxonomy" id="144406"/>
    <lineage>
        <taxon>Eukaryota</taxon>
        <taxon>Metazoa</taxon>
        <taxon>Ecdysozoa</taxon>
        <taxon>Arthropoda</taxon>
        <taxon>Hexapoda</taxon>
        <taxon>Insecta</taxon>
        <taxon>Pterygota</taxon>
        <taxon>Neoptera</taxon>
        <taxon>Endopterygota</taxon>
        <taxon>Hymenoptera</taxon>
        <taxon>Apocrita</taxon>
        <taxon>Ichneumonoidea</taxon>
        <taxon>Braconidae</taxon>
        <taxon>Euphorinae</taxon>
        <taxon>Microctonus</taxon>
    </lineage>
</organism>
<reference evidence="3" key="2">
    <citation type="submission" date="2023-03" db="EMBL/GenBank/DDBJ databases">
        <authorList>
            <person name="Inwood S.N."/>
            <person name="Skelly J.G."/>
            <person name="Guhlin J."/>
            <person name="Harrop T.W.R."/>
            <person name="Goldson S.G."/>
            <person name="Dearden P.K."/>
        </authorList>
    </citation>
    <scope>NUCLEOTIDE SEQUENCE</scope>
    <source>
        <strain evidence="3">Irish</strain>
        <tissue evidence="3">Whole body</tissue>
    </source>
</reference>
<dbReference type="AlphaFoldDB" id="A0AA39KQB8"/>
<feature type="compositionally biased region" description="Basic residues" evidence="1">
    <location>
        <begin position="516"/>
        <end position="525"/>
    </location>
</feature>
<keyword evidence="4" id="KW-1185">Reference proteome</keyword>
<proteinExistence type="predicted"/>
<feature type="compositionally biased region" description="Basic and acidic residues" evidence="1">
    <location>
        <begin position="290"/>
        <end position="299"/>
    </location>
</feature>
<feature type="compositionally biased region" description="Acidic residues" evidence="1">
    <location>
        <begin position="300"/>
        <end position="324"/>
    </location>
</feature>
<name>A0AA39KQB8_9HYME</name>
<evidence type="ECO:0000313" key="4">
    <source>
        <dbReference type="Proteomes" id="UP001168990"/>
    </source>
</evidence>
<feature type="chain" id="PRO_5041309824" evidence="2">
    <location>
        <begin position="20"/>
        <end position="566"/>
    </location>
</feature>
<feature type="region of interest" description="Disordered" evidence="1">
    <location>
        <begin position="164"/>
        <end position="184"/>
    </location>
</feature>
<feature type="region of interest" description="Disordered" evidence="1">
    <location>
        <begin position="276"/>
        <end position="324"/>
    </location>
</feature>
<protein>
    <submittedName>
        <fullName evidence="3">Uncharacterized protein</fullName>
    </submittedName>
</protein>
<keyword evidence="2" id="KW-0732">Signal</keyword>
<feature type="compositionally biased region" description="Low complexity" evidence="1">
    <location>
        <begin position="410"/>
        <end position="482"/>
    </location>
</feature>
<gene>
    <name evidence="3" type="ORF">PV328_010489</name>
</gene>